<dbReference type="RefSeq" id="WP_245866703.1">
    <property type="nucleotide sequence ID" value="NZ_PGFF01000001.1"/>
</dbReference>
<evidence type="ECO:0000313" key="6">
    <source>
        <dbReference type="EMBL" id="PJJ72392.1"/>
    </source>
</evidence>
<sequence length="587" mass="62062">MKARRSTRARLSIAMLIVFAVFAVFVVRLVDIQMVQANDLNAESQGKRSVPDRTYGTRGAIVDANGTELAYTVTRYNITVSPKVMLGTHGVDDDLMTNLSDIAALTGQDVNELVTALTADPESNFAYLTKKIDTATFRAVRDLDIAGIYFEPVSERIYPQGSIAGNLVGNIGTDGPQAGIEMTEDACLASADGSAVYEKSEDGVRLPGSTVVTDEAKDGGTVRLTIDSDLQWFVQQALAEQAIATGSDWATAVVVRVEDGHIMAAADYPAMDPNDVNNAPKDADGGLITGSRLFAIPYEPGSTFKAMSMAMLVDQGLISPTTRITAPGWFTTPTGERLTDAWAHGDIHYTMAGALANSSNTGISTLVQQSGMSAQQRYEYMRKFGVGEKTAVQFNGESAGLFREPQDWDGLSNFNIMFGQGVAATSAQVAAIYQTLGNDGTRMPLTLVEGCELPDGTITDLPDSTPIPVVSGSAADQIVSVLEKTVTDTPIGKLIKVPGYRVAAKTGTAEVARSDGSGYGSDRIVSVAGLAPAEDPKYAVVVTLGLPDTIKTSSAAAPTFGKIMSKTLTTFRVPPSTQPAPAIPLTW</sequence>
<dbReference type="SUPFAM" id="SSF56601">
    <property type="entry name" value="beta-lactamase/transpeptidase-like"/>
    <property type="match status" value="1"/>
</dbReference>
<comment type="subcellular location">
    <subcellularLocation>
        <location evidence="1">Membrane</location>
    </subcellularLocation>
</comment>
<dbReference type="Proteomes" id="UP000228758">
    <property type="component" value="Unassembled WGS sequence"/>
</dbReference>
<dbReference type="SUPFAM" id="SSF56519">
    <property type="entry name" value="Penicillin binding protein dimerisation domain"/>
    <property type="match status" value="1"/>
</dbReference>
<dbReference type="InterPro" id="IPR050515">
    <property type="entry name" value="Beta-lactam/transpept"/>
</dbReference>
<gene>
    <name evidence="6" type="ORF">CLV46_1963</name>
</gene>
<comment type="caution">
    <text evidence="6">The sequence shown here is derived from an EMBL/GenBank/DDBJ whole genome shotgun (WGS) entry which is preliminary data.</text>
</comment>
<dbReference type="Pfam" id="PF00905">
    <property type="entry name" value="Transpeptidase"/>
    <property type="match status" value="1"/>
</dbReference>
<dbReference type="Gene3D" id="3.40.710.10">
    <property type="entry name" value="DD-peptidase/beta-lactamase superfamily"/>
    <property type="match status" value="1"/>
</dbReference>
<dbReference type="GO" id="GO:0071555">
    <property type="term" value="P:cell wall organization"/>
    <property type="evidence" value="ECO:0007669"/>
    <property type="project" value="TreeGrafter"/>
</dbReference>
<dbReference type="Gene3D" id="3.90.1310.10">
    <property type="entry name" value="Penicillin-binding protein 2a (Domain 2)"/>
    <property type="match status" value="1"/>
</dbReference>
<accession>A0A2M9CKH4</accession>
<dbReference type="InterPro" id="IPR005311">
    <property type="entry name" value="PBP_dimer"/>
</dbReference>
<protein>
    <submittedName>
        <fullName evidence="6">Cell division protein FtsI (Penicillin-binding protein 3)</fullName>
    </submittedName>
</protein>
<keyword evidence="6" id="KW-0131">Cell cycle</keyword>
<keyword evidence="6" id="KW-0132">Cell division</keyword>
<feature type="domain" description="Penicillin-binding protein dimerisation" evidence="5">
    <location>
        <begin position="54"/>
        <end position="174"/>
    </location>
</feature>
<dbReference type="Pfam" id="PF03717">
    <property type="entry name" value="PBP_dimer"/>
    <property type="match status" value="1"/>
</dbReference>
<dbReference type="GO" id="GO:0005886">
    <property type="term" value="C:plasma membrane"/>
    <property type="evidence" value="ECO:0007669"/>
    <property type="project" value="TreeGrafter"/>
</dbReference>
<evidence type="ECO:0000256" key="3">
    <source>
        <dbReference type="ARBA" id="ARBA00023136"/>
    </source>
</evidence>
<dbReference type="PANTHER" id="PTHR30627:SF1">
    <property type="entry name" value="PEPTIDOGLYCAN D,D-TRANSPEPTIDASE FTSI"/>
    <property type="match status" value="1"/>
</dbReference>
<proteinExistence type="inferred from homology"/>
<evidence type="ECO:0000256" key="2">
    <source>
        <dbReference type="ARBA" id="ARBA00007171"/>
    </source>
</evidence>
<dbReference type="GO" id="GO:0008658">
    <property type="term" value="F:penicillin binding"/>
    <property type="evidence" value="ECO:0007669"/>
    <property type="project" value="InterPro"/>
</dbReference>
<organism evidence="6 7">
    <name type="scientific">Diaminobutyricimonas aerilata</name>
    <dbReference type="NCBI Taxonomy" id="1162967"/>
    <lineage>
        <taxon>Bacteria</taxon>
        <taxon>Bacillati</taxon>
        <taxon>Actinomycetota</taxon>
        <taxon>Actinomycetes</taxon>
        <taxon>Micrococcales</taxon>
        <taxon>Microbacteriaceae</taxon>
        <taxon>Diaminobutyricimonas</taxon>
    </lineage>
</organism>
<dbReference type="Gene3D" id="3.30.450.330">
    <property type="match status" value="1"/>
</dbReference>
<evidence type="ECO:0000256" key="1">
    <source>
        <dbReference type="ARBA" id="ARBA00004370"/>
    </source>
</evidence>
<name>A0A2M9CKH4_9MICO</name>
<dbReference type="GO" id="GO:0051301">
    <property type="term" value="P:cell division"/>
    <property type="evidence" value="ECO:0007669"/>
    <property type="project" value="UniProtKB-KW"/>
</dbReference>
<dbReference type="PANTHER" id="PTHR30627">
    <property type="entry name" value="PEPTIDOGLYCAN D,D-TRANSPEPTIDASE"/>
    <property type="match status" value="1"/>
</dbReference>
<keyword evidence="3" id="KW-0472">Membrane</keyword>
<dbReference type="AlphaFoldDB" id="A0A2M9CKH4"/>
<reference evidence="6 7" key="1">
    <citation type="submission" date="2017-11" db="EMBL/GenBank/DDBJ databases">
        <title>Genomic Encyclopedia of Archaeal and Bacterial Type Strains, Phase II (KMG-II): From Individual Species to Whole Genera.</title>
        <authorList>
            <person name="Goeker M."/>
        </authorList>
    </citation>
    <scope>NUCLEOTIDE SEQUENCE [LARGE SCALE GENOMIC DNA]</scope>
    <source>
        <strain evidence="6 7">DSM 27393</strain>
    </source>
</reference>
<evidence type="ECO:0000259" key="5">
    <source>
        <dbReference type="Pfam" id="PF03717"/>
    </source>
</evidence>
<dbReference type="EMBL" id="PGFF01000001">
    <property type="protein sequence ID" value="PJJ72392.1"/>
    <property type="molecule type" value="Genomic_DNA"/>
</dbReference>
<keyword evidence="7" id="KW-1185">Reference proteome</keyword>
<feature type="domain" description="Penicillin-binding protein transpeptidase" evidence="4">
    <location>
        <begin position="251"/>
        <end position="564"/>
    </location>
</feature>
<comment type="similarity">
    <text evidence="2">Belongs to the transpeptidase family.</text>
</comment>
<dbReference type="InterPro" id="IPR001460">
    <property type="entry name" value="PCN-bd_Tpept"/>
</dbReference>
<evidence type="ECO:0000259" key="4">
    <source>
        <dbReference type="Pfam" id="PF00905"/>
    </source>
</evidence>
<evidence type="ECO:0000313" key="7">
    <source>
        <dbReference type="Proteomes" id="UP000228758"/>
    </source>
</evidence>
<dbReference type="InterPro" id="IPR012338">
    <property type="entry name" value="Beta-lactam/transpept-like"/>
</dbReference>
<dbReference type="InterPro" id="IPR036138">
    <property type="entry name" value="PBP_dimer_sf"/>
</dbReference>